<sequence>MNDVREAMLQVYAEEFQQLKKRSEEQPEHQFSRRFKRRIRRAERLAERRVRTMRPRLRVRRAALVILLVAVLMATSILAFALVRPTIFTKILKGRTEWHVSYRQEDPDGLAKEFRPVKPETPEGYTISEEIKNDPFYDVIYKDGNNKEIIYSQYTVKNAKARWNSEDTTLKKMKINGYEGYGCYRERNWCLYWNNGYYAFELSGNCKLSVLMKMAETLE</sequence>
<dbReference type="Proteomes" id="UP000187404">
    <property type="component" value="Unassembled WGS sequence"/>
</dbReference>
<organism evidence="3 4">
    <name type="scientific">Hornefia porci</name>
    <dbReference type="NCBI Taxonomy" id="2652292"/>
    <lineage>
        <taxon>Bacteria</taxon>
        <taxon>Bacillati</taxon>
        <taxon>Bacillota</taxon>
        <taxon>Clostridia</taxon>
        <taxon>Peptostreptococcales</taxon>
        <taxon>Anaerovoracaceae</taxon>
        <taxon>Hornefia</taxon>
    </lineage>
</organism>
<feature type="domain" description="DUF4367" evidence="2">
    <location>
        <begin position="122"/>
        <end position="217"/>
    </location>
</feature>
<dbReference type="Pfam" id="PF14285">
    <property type="entry name" value="DUF4367"/>
    <property type="match status" value="1"/>
</dbReference>
<dbReference type="RefSeq" id="WP_075714823.1">
    <property type="nucleotide sequence ID" value="NZ_MJIE01000001.1"/>
</dbReference>
<evidence type="ECO:0000256" key="1">
    <source>
        <dbReference type="SAM" id="Phobius"/>
    </source>
</evidence>
<keyword evidence="1" id="KW-1133">Transmembrane helix</keyword>
<dbReference type="EMBL" id="MJIE01000001">
    <property type="protein sequence ID" value="OLR56859.1"/>
    <property type="molecule type" value="Genomic_DNA"/>
</dbReference>
<proteinExistence type="predicted"/>
<evidence type="ECO:0000313" key="4">
    <source>
        <dbReference type="Proteomes" id="UP000187404"/>
    </source>
</evidence>
<protein>
    <recommendedName>
        <fullName evidence="2">DUF4367 domain-containing protein</fullName>
    </recommendedName>
</protein>
<keyword evidence="4" id="KW-1185">Reference proteome</keyword>
<keyword evidence="1" id="KW-0472">Membrane</keyword>
<reference evidence="3 4" key="1">
    <citation type="journal article" date="2016" name="Appl. Environ. Microbiol.">
        <title>Function and Phylogeny of Bacterial Butyryl Coenzyme A:Acetate Transferases and Their Diversity in the Proximal Colon of Swine.</title>
        <authorList>
            <person name="Trachsel J."/>
            <person name="Bayles D.O."/>
            <person name="Looft T."/>
            <person name="Levine U.Y."/>
            <person name="Allen H.K."/>
        </authorList>
    </citation>
    <scope>NUCLEOTIDE SEQUENCE [LARGE SCALE GENOMIC DNA]</scope>
    <source>
        <strain evidence="3 4">68-3-10</strain>
    </source>
</reference>
<dbReference type="InterPro" id="IPR025377">
    <property type="entry name" value="DUF4367"/>
</dbReference>
<name>A0A1Q9JKY2_9FIRM</name>
<accession>A0A1Q9JKY2</accession>
<dbReference type="STRING" id="1261640.BHK98_12760"/>
<dbReference type="AlphaFoldDB" id="A0A1Q9JKY2"/>
<comment type="caution">
    <text evidence="3">The sequence shown here is derived from an EMBL/GenBank/DDBJ whole genome shotgun (WGS) entry which is preliminary data.</text>
</comment>
<gene>
    <name evidence="3" type="ORF">BHK98_12760</name>
</gene>
<feature type="transmembrane region" description="Helical" evidence="1">
    <location>
        <begin position="62"/>
        <end position="83"/>
    </location>
</feature>
<keyword evidence="1" id="KW-0812">Transmembrane</keyword>
<evidence type="ECO:0000259" key="2">
    <source>
        <dbReference type="Pfam" id="PF14285"/>
    </source>
</evidence>
<evidence type="ECO:0000313" key="3">
    <source>
        <dbReference type="EMBL" id="OLR56859.1"/>
    </source>
</evidence>
<dbReference type="OrthoDB" id="1711094at2"/>